<dbReference type="InterPro" id="IPR030458">
    <property type="entry name" value="Glyco_hydro_31_AS"/>
</dbReference>
<evidence type="ECO:0000259" key="8">
    <source>
        <dbReference type="Pfam" id="PF21365"/>
    </source>
</evidence>
<gene>
    <name evidence="9" type="ORF">HLVA_14530</name>
</gene>
<dbReference type="InterPro" id="IPR048395">
    <property type="entry name" value="Glyco_hydro_31_C"/>
</dbReference>
<sequence>MYKKAEIIKNVELYKFGNPIKTDAVIISVDIEKFKLGNSIEGIELEKGDNSFKIKYNLDDSAKIYGLGEAVGSLNRRGKVYKTYATDDFDHTPGKEALYGAHPFLIIDNGTEKIGIFIDYSGEIIFDVAFSDKKILEIEISDLNFDMYIFKNSNYSEITKKYLELTGKSYVPPKWAFGYQQCRWSYPDSKTIKEVAGNFKKYDIPVDTIYMDIDYMKDFKVFTVDEGKFPDFKNFVKEIKDMGIKLIPIVDPGVKIESEYNVYEDGIENNYFCKNQNGEDFVAAVWPGKTHFPDFLNSKVRKWWGAQYKKLIDLGIEGFWNDMNEPAIFYTPEGLKKAFEKLNEISLKDDIGIYDMFALNEVMNSISNNRDDYKSFYHTLDNGEKILHDKVHNLFGFNMTRAASEGFDEINPDKRFLIFSRSSYAGMQRYGGIWYGDNKSWWEHILLSIKMAISVNLIGFLYSGADIGGFGENASAELLIRWSQAALFMPLYRNHSALGTRNQEPWAFDEGTREILREIIRIRYMFLPYIYSEYMKAINEKRGYINALFTKFNDENVYEIEDQFLVGENLMAAPIYEQNSTGRYVYLPETNWLQWNLSKEKLRDVKIIDKGYHYIKSKIEETAIFIKENSLVVIGEVQNFVGEKKEDSLTIIGFVEDRANYCYYNDDGVSKEYEKGEYIKIDIEIISKDNDYEIKISKEGNYKHNIREINFEIYNSKESWNKRIILK</sequence>
<dbReference type="InterPro" id="IPR000322">
    <property type="entry name" value="Glyco_hydro_31_TIM"/>
</dbReference>
<comment type="similarity">
    <text evidence="1 4">Belongs to the glycosyl hydrolase 31 family.</text>
</comment>
<evidence type="ECO:0000313" key="9">
    <source>
        <dbReference type="EMBL" id="BDU50884.1"/>
    </source>
</evidence>
<feature type="domain" description="Glycoside hydrolase family 31 N-terminal" evidence="6">
    <location>
        <begin position="45"/>
        <end position="127"/>
    </location>
</feature>
<evidence type="ECO:0000259" key="7">
    <source>
        <dbReference type="Pfam" id="PF17137"/>
    </source>
</evidence>
<feature type="domain" description="Glycosyl hydrolase family 31 C-terminal" evidence="8">
    <location>
        <begin position="545"/>
        <end position="631"/>
    </location>
</feature>
<dbReference type="PANTHER" id="PTHR22762">
    <property type="entry name" value="ALPHA-GLUCOSIDASE"/>
    <property type="match status" value="1"/>
</dbReference>
<reference evidence="9 10" key="1">
    <citation type="submission" date="2022-11" db="EMBL/GenBank/DDBJ databases">
        <title>Haliovirga abyssi gen. nov., sp. nov., a mesophilic fermentative bacterium isolated from the Iheya North hydrothermal field and the proposal of Haliovirgaceae fam. nov.</title>
        <authorList>
            <person name="Miyazaki U."/>
            <person name="Tame A."/>
            <person name="Miyazaki J."/>
            <person name="Takai K."/>
            <person name="Sawayama S."/>
            <person name="Kitajima M."/>
            <person name="Okamoto A."/>
            <person name="Nakagawa S."/>
        </authorList>
    </citation>
    <scope>NUCLEOTIDE SEQUENCE [LARGE SCALE GENOMIC DNA]</scope>
    <source>
        <strain evidence="9 10">IC12</strain>
    </source>
</reference>
<dbReference type="AlphaFoldDB" id="A0AAU9D4K5"/>
<evidence type="ECO:0000313" key="10">
    <source>
        <dbReference type="Proteomes" id="UP001321582"/>
    </source>
</evidence>
<dbReference type="InterPro" id="IPR017853">
    <property type="entry name" value="GH"/>
</dbReference>
<dbReference type="PROSITE" id="PS00129">
    <property type="entry name" value="GLYCOSYL_HYDROL_F31_1"/>
    <property type="match status" value="1"/>
</dbReference>
<dbReference type="SUPFAM" id="SSF51011">
    <property type="entry name" value="Glycosyl hydrolase domain"/>
    <property type="match status" value="1"/>
</dbReference>
<dbReference type="SUPFAM" id="SSF51445">
    <property type="entry name" value="(Trans)glycosidases"/>
    <property type="match status" value="1"/>
</dbReference>
<dbReference type="CDD" id="cd06604">
    <property type="entry name" value="GH31_glucosidase_II_MalA"/>
    <property type="match status" value="1"/>
</dbReference>
<dbReference type="InterPro" id="IPR033403">
    <property type="entry name" value="DUF5110"/>
</dbReference>
<dbReference type="PANTHER" id="PTHR22762:SF166">
    <property type="entry name" value="ALPHA-GLUCOSIDASE"/>
    <property type="match status" value="1"/>
</dbReference>
<organism evidence="9 10">
    <name type="scientific">Haliovirga abyssi</name>
    <dbReference type="NCBI Taxonomy" id="2996794"/>
    <lineage>
        <taxon>Bacteria</taxon>
        <taxon>Fusobacteriati</taxon>
        <taxon>Fusobacteriota</taxon>
        <taxon>Fusobacteriia</taxon>
        <taxon>Fusobacteriales</taxon>
        <taxon>Haliovirgaceae</taxon>
        <taxon>Haliovirga</taxon>
    </lineage>
</organism>
<dbReference type="GO" id="GO:0005975">
    <property type="term" value="P:carbohydrate metabolic process"/>
    <property type="evidence" value="ECO:0007669"/>
    <property type="project" value="InterPro"/>
</dbReference>
<dbReference type="GO" id="GO:0004553">
    <property type="term" value="F:hydrolase activity, hydrolyzing O-glycosyl compounds"/>
    <property type="evidence" value="ECO:0007669"/>
    <property type="project" value="InterPro"/>
</dbReference>
<dbReference type="KEGG" id="haby:HLVA_14530"/>
<dbReference type="InterPro" id="IPR011013">
    <property type="entry name" value="Gal_mutarotase_sf_dom"/>
</dbReference>
<feature type="domain" description="Glycoside hydrolase family 31 TIM barrel" evidence="5">
    <location>
        <begin position="170"/>
        <end position="532"/>
    </location>
</feature>
<dbReference type="GO" id="GO:0030246">
    <property type="term" value="F:carbohydrate binding"/>
    <property type="evidence" value="ECO:0007669"/>
    <property type="project" value="InterPro"/>
</dbReference>
<dbReference type="Gene3D" id="2.60.40.1760">
    <property type="entry name" value="glycosyl hydrolase (family 31)"/>
    <property type="match status" value="1"/>
</dbReference>
<protein>
    <submittedName>
        <fullName evidence="9">Alpha-glucosidase</fullName>
    </submittedName>
</protein>
<keyword evidence="2 4" id="KW-0378">Hydrolase</keyword>
<dbReference type="SUPFAM" id="SSF74650">
    <property type="entry name" value="Galactose mutarotase-like"/>
    <property type="match status" value="1"/>
</dbReference>
<dbReference type="RefSeq" id="WP_307903733.1">
    <property type="nucleotide sequence ID" value="NZ_AP027059.1"/>
</dbReference>
<feature type="domain" description="DUF5110" evidence="7">
    <location>
        <begin position="649"/>
        <end position="715"/>
    </location>
</feature>
<evidence type="ECO:0000256" key="2">
    <source>
        <dbReference type="ARBA" id="ARBA00022801"/>
    </source>
</evidence>
<dbReference type="Proteomes" id="UP001321582">
    <property type="component" value="Chromosome"/>
</dbReference>
<dbReference type="Pfam" id="PF17137">
    <property type="entry name" value="DUF5110"/>
    <property type="match status" value="1"/>
</dbReference>
<evidence type="ECO:0000259" key="6">
    <source>
        <dbReference type="Pfam" id="PF13802"/>
    </source>
</evidence>
<keyword evidence="10" id="KW-1185">Reference proteome</keyword>
<dbReference type="Pfam" id="PF21365">
    <property type="entry name" value="Glyco_hydro_31_3rd"/>
    <property type="match status" value="1"/>
</dbReference>
<proteinExistence type="inferred from homology"/>
<dbReference type="Pfam" id="PF01055">
    <property type="entry name" value="Glyco_hydro_31_2nd"/>
    <property type="match status" value="1"/>
</dbReference>
<dbReference type="InterPro" id="IPR025887">
    <property type="entry name" value="Glyco_hydro_31_N_dom"/>
</dbReference>
<evidence type="ECO:0000256" key="3">
    <source>
        <dbReference type="ARBA" id="ARBA00023295"/>
    </source>
</evidence>
<evidence type="ECO:0000256" key="1">
    <source>
        <dbReference type="ARBA" id="ARBA00007806"/>
    </source>
</evidence>
<evidence type="ECO:0000256" key="4">
    <source>
        <dbReference type="RuleBase" id="RU361185"/>
    </source>
</evidence>
<dbReference type="Pfam" id="PF13802">
    <property type="entry name" value="Gal_mutarotas_2"/>
    <property type="match status" value="1"/>
</dbReference>
<evidence type="ECO:0000259" key="5">
    <source>
        <dbReference type="Pfam" id="PF01055"/>
    </source>
</evidence>
<dbReference type="Gene3D" id="2.60.40.4040">
    <property type="match status" value="1"/>
</dbReference>
<dbReference type="Gene3D" id="3.20.20.80">
    <property type="entry name" value="Glycosidases"/>
    <property type="match status" value="1"/>
</dbReference>
<keyword evidence="3 4" id="KW-0326">Glycosidase</keyword>
<dbReference type="CDD" id="cd14752">
    <property type="entry name" value="GH31_N"/>
    <property type="match status" value="1"/>
</dbReference>
<dbReference type="EMBL" id="AP027059">
    <property type="protein sequence ID" value="BDU50884.1"/>
    <property type="molecule type" value="Genomic_DNA"/>
</dbReference>
<name>A0AAU9D4K5_9FUSO</name>
<accession>A0AAU9D4K5</accession>